<protein>
    <submittedName>
        <fullName evidence="1">Uncharacterized protein</fullName>
    </submittedName>
</protein>
<sequence length="133" mass="15092">MRSRIPHTSGFGWLRSRLRPPSLARIVSRKIVKGPPLLRPISVHWLPMNCPQVLFSDGEPWCNYINGLRCHFRTNRISSDEELTGQEKRCEAQCKGPASTEYSYGVRSMILDSGVDLFDFATPLLSTPFPLCK</sequence>
<reference evidence="1" key="2">
    <citation type="journal article" date="2016" name="Fungal Biol.">
        <title>Ochratoxin A production by Penicillium thymicola.</title>
        <authorList>
            <person name="Nguyen H.D.T."/>
            <person name="McMullin D.R."/>
            <person name="Ponomareva E."/>
            <person name="Riley R."/>
            <person name="Pomraning K.R."/>
            <person name="Baker S.E."/>
            <person name="Seifert K.A."/>
        </authorList>
    </citation>
    <scope>NUCLEOTIDE SEQUENCE</scope>
    <source>
        <strain evidence="1">DAOM 180753</strain>
    </source>
</reference>
<dbReference type="EMBL" id="LACB01000089">
    <property type="protein sequence ID" value="KAJ9489285.1"/>
    <property type="molecule type" value="Genomic_DNA"/>
</dbReference>
<proteinExistence type="predicted"/>
<comment type="caution">
    <text evidence="1">The sequence shown here is derived from an EMBL/GenBank/DDBJ whole genome shotgun (WGS) entry which is preliminary data.</text>
</comment>
<accession>A0AAI9X9X7</accession>
<dbReference type="AlphaFoldDB" id="A0AAI9X9X7"/>
<organism evidence="1 2">
    <name type="scientific">Penicillium thymicola</name>
    <dbReference type="NCBI Taxonomy" id="293382"/>
    <lineage>
        <taxon>Eukaryota</taxon>
        <taxon>Fungi</taxon>
        <taxon>Dikarya</taxon>
        <taxon>Ascomycota</taxon>
        <taxon>Pezizomycotina</taxon>
        <taxon>Eurotiomycetes</taxon>
        <taxon>Eurotiomycetidae</taxon>
        <taxon>Eurotiales</taxon>
        <taxon>Aspergillaceae</taxon>
        <taxon>Penicillium</taxon>
    </lineage>
</organism>
<name>A0AAI9X9X7_PENTH</name>
<evidence type="ECO:0000313" key="1">
    <source>
        <dbReference type="EMBL" id="KAJ9489285.1"/>
    </source>
</evidence>
<gene>
    <name evidence="1" type="ORF">VN97_g4008</name>
</gene>
<keyword evidence="2" id="KW-1185">Reference proteome</keyword>
<dbReference type="Proteomes" id="UP001227192">
    <property type="component" value="Unassembled WGS sequence"/>
</dbReference>
<reference evidence="1" key="1">
    <citation type="submission" date="2015-06" db="EMBL/GenBank/DDBJ databases">
        <authorList>
            <person name="Nguyen H."/>
        </authorList>
    </citation>
    <scope>NUCLEOTIDE SEQUENCE</scope>
    <source>
        <strain evidence="1">DAOM 180753</strain>
    </source>
</reference>
<evidence type="ECO:0000313" key="2">
    <source>
        <dbReference type="Proteomes" id="UP001227192"/>
    </source>
</evidence>